<feature type="region of interest" description="Disordered" evidence="1">
    <location>
        <begin position="1"/>
        <end position="24"/>
    </location>
</feature>
<feature type="transmembrane region" description="Helical" evidence="2">
    <location>
        <begin position="33"/>
        <end position="55"/>
    </location>
</feature>
<reference evidence="3" key="1">
    <citation type="submission" date="2023-10" db="EMBL/GenBank/DDBJ databases">
        <title>Development of a sustainable strategy for remediation of hydrocarbon-contaminated territories based on the waste exchange concept.</title>
        <authorList>
            <person name="Krivoruchko A."/>
        </authorList>
    </citation>
    <scope>NUCLEOTIDE SEQUENCE</scope>
    <source>
        <strain evidence="3">IEGM 1279</strain>
    </source>
</reference>
<keyword evidence="2" id="KW-0812">Transmembrane</keyword>
<accession>A0AAE4RAP9</accession>
<dbReference type="AlphaFoldDB" id="A0AAE4RAP9"/>
<name>A0AAE4RAP9_9ACTN</name>
<dbReference type="GO" id="GO:0016740">
    <property type="term" value="F:transferase activity"/>
    <property type="evidence" value="ECO:0007669"/>
    <property type="project" value="UniProtKB-KW"/>
</dbReference>
<evidence type="ECO:0000313" key="3">
    <source>
        <dbReference type="EMBL" id="MDV6314713.1"/>
    </source>
</evidence>
<dbReference type="RefSeq" id="WP_248664706.1">
    <property type="nucleotide sequence ID" value="NZ_CP096596.1"/>
</dbReference>
<dbReference type="EMBL" id="JAWLKH010000049">
    <property type="protein sequence ID" value="MDV6314713.1"/>
    <property type="molecule type" value="Genomic_DNA"/>
</dbReference>
<comment type="caution">
    <text evidence="3">The sequence shown here is derived from an EMBL/GenBank/DDBJ whole genome shotgun (WGS) entry which is preliminary data.</text>
</comment>
<evidence type="ECO:0000313" key="4">
    <source>
        <dbReference type="Proteomes" id="UP001185922"/>
    </source>
</evidence>
<gene>
    <name evidence="3" type="ORF">R3Q15_23065</name>
</gene>
<dbReference type="Proteomes" id="UP001185922">
    <property type="component" value="Unassembled WGS sequence"/>
</dbReference>
<evidence type="ECO:0000256" key="2">
    <source>
        <dbReference type="SAM" id="Phobius"/>
    </source>
</evidence>
<keyword evidence="2" id="KW-0472">Membrane</keyword>
<keyword evidence="3" id="KW-0808">Transferase</keyword>
<feature type="compositionally biased region" description="Basic and acidic residues" evidence="1">
    <location>
        <begin position="9"/>
        <end position="19"/>
    </location>
</feature>
<proteinExistence type="predicted"/>
<evidence type="ECO:0000256" key="1">
    <source>
        <dbReference type="SAM" id="MobiDB-lite"/>
    </source>
</evidence>
<organism evidence="3 4">
    <name type="scientific">Gordonia amicalis</name>
    <dbReference type="NCBI Taxonomy" id="89053"/>
    <lineage>
        <taxon>Bacteria</taxon>
        <taxon>Bacillati</taxon>
        <taxon>Actinomycetota</taxon>
        <taxon>Actinomycetes</taxon>
        <taxon>Mycobacteriales</taxon>
        <taxon>Gordoniaceae</taxon>
        <taxon>Gordonia</taxon>
    </lineage>
</organism>
<protein>
    <submittedName>
        <fullName evidence="3">Cellulose synthase (UDP-forming), glycosyl transferase family 2</fullName>
    </submittedName>
</protein>
<sequence length="60" mass="6781">MTAFGPEPDDARPVAHPERPNPTNWNRISAWEVVGYTLAILFIAALALGWFDIMLPWDTK</sequence>
<keyword evidence="2" id="KW-1133">Transmembrane helix</keyword>